<dbReference type="Pfam" id="PF08268">
    <property type="entry name" value="FBA_3"/>
    <property type="match status" value="1"/>
</dbReference>
<feature type="domain" description="F-box" evidence="1">
    <location>
        <begin position="24"/>
        <end position="74"/>
    </location>
</feature>
<reference evidence="2" key="1">
    <citation type="journal article" date="2018" name="Nat. Plants">
        <title>Whole-genome landscape of Medicago truncatula symbiotic genes.</title>
        <authorList>
            <person name="Pecrix Y."/>
            <person name="Gamas P."/>
            <person name="Carrere S."/>
        </authorList>
    </citation>
    <scope>NUCLEOTIDE SEQUENCE</scope>
    <source>
        <tissue evidence="2">Leaves</tissue>
    </source>
</reference>
<comment type="caution">
    <text evidence="2">The sequence shown here is derived from an EMBL/GenBank/DDBJ whole genome shotgun (WGS) entry which is preliminary data.</text>
</comment>
<dbReference type="PANTHER" id="PTHR31672:SF13">
    <property type="entry name" value="F-BOX PROTEIN CPR30-LIKE"/>
    <property type="match status" value="1"/>
</dbReference>
<evidence type="ECO:0000259" key="1">
    <source>
        <dbReference type="PROSITE" id="PS50181"/>
    </source>
</evidence>
<dbReference type="InterPro" id="IPR001810">
    <property type="entry name" value="F-box_dom"/>
</dbReference>
<dbReference type="Gene3D" id="1.20.1280.50">
    <property type="match status" value="1"/>
</dbReference>
<dbReference type="InterPro" id="IPR036047">
    <property type="entry name" value="F-box-like_dom_sf"/>
</dbReference>
<proteinExistence type="predicted"/>
<dbReference type="NCBIfam" id="TIGR01640">
    <property type="entry name" value="F_box_assoc_1"/>
    <property type="match status" value="1"/>
</dbReference>
<dbReference type="PROSITE" id="PS50181">
    <property type="entry name" value="FBOX"/>
    <property type="match status" value="1"/>
</dbReference>
<dbReference type="InterPro" id="IPR013187">
    <property type="entry name" value="F-box-assoc_dom_typ3"/>
</dbReference>
<dbReference type="InterPro" id="IPR050796">
    <property type="entry name" value="SCF_F-box_component"/>
</dbReference>
<dbReference type="PANTHER" id="PTHR31672">
    <property type="entry name" value="BNACNNG10540D PROTEIN"/>
    <property type="match status" value="1"/>
</dbReference>
<dbReference type="AlphaFoldDB" id="A0A396HLR7"/>
<dbReference type="EMBL" id="PSQE01000005">
    <property type="protein sequence ID" value="RHN54312.1"/>
    <property type="molecule type" value="Genomic_DNA"/>
</dbReference>
<dbReference type="Proteomes" id="UP000265566">
    <property type="component" value="Chromosome 5"/>
</dbReference>
<organism evidence="2">
    <name type="scientific">Medicago truncatula</name>
    <name type="common">Barrel medic</name>
    <name type="synonym">Medicago tribuloides</name>
    <dbReference type="NCBI Taxonomy" id="3880"/>
    <lineage>
        <taxon>Eukaryota</taxon>
        <taxon>Viridiplantae</taxon>
        <taxon>Streptophyta</taxon>
        <taxon>Embryophyta</taxon>
        <taxon>Tracheophyta</taxon>
        <taxon>Spermatophyta</taxon>
        <taxon>Magnoliopsida</taxon>
        <taxon>eudicotyledons</taxon>
        <taxon>Gunneridae</taxon>
        <taxon>Pentapetalae</taxon>
        <taxon>rosids</taxon>
        <taxon>fabids</taxon>
        <taxon>Fabales</taxon>
        <taxon>Fabaceae</taxon>
        <taxon>Papilionoideae</taxon>
        <taxon>50 kb inversion clade</taxon>
        <taxon>NPAAA clade</taxon>
        <taxon>Hologalegina</taxon>
        <taxon>IRL clade</taxon>
        <taxon>Trifolieae</taxon>
        <taxon>Medicago</taxon>
    </lineage>
</organism>
<dbReference type="InterPro" id="IPR017451">
    <property type="entry name" value="F-box-assoc_interact_dom"/>
</dbReference>
<accession>A0A396HLR7</accession>
<dbReference type="Pfam" id="PF00646">
    <property type="entry name" value="F-box"/>
    <property type="match status" value="1"/>
</dbReference>
<dbReference type="Gramene" id="rna29323">
    <property type="protein sequence ID" value="RHN54312.1"/>
    <property type="gene ID" value="gene29323"/>
</dbReference>
<dbReference type="SUPFAM" id="SSF81383">
    <property type="entry name" value="F-box domain"/>
    <property type="match status" value="1"/>
</dbReference>
<sequence length="413" mass="47661">MKRKKISIAAARAKVDEAESRELCPYFDKLPSHLTAHILLRLPFKSVLICKCVCKVWKTIISESQFAKSHFERSPISLMIRTRHRVSRTLYLLECEPDKFEIGSNNHVKLAPIFKLPLRSFRDKRDQINNESKRPFRAARLVSGKNDENSDRGRQSLYIACNRDIDKFDIVNSCNGLLCLSDPSFGNPIVICNPVTGEFIRLPESTTNRTRVRMQGQAGFGFQPKTNEYKVISVWIRHVKHANQWVFERVILEINTLGTTSWRNVEVDPQISFSSLKYPTCVNGALHWIRFEGQQRSILIYNIDTSFNPLDRVPRGYGLSWPIKHFEEGAAILSYHSSNCFTYYEPEKYGFKVFRIHGSRINYFEVIPHIPSLISLKDVLKGVNIEVLNIHSRCAKFKLRGEKEVLSLSQQIV</sequence>
<name>A0A396HLR7_MEDTR</name>
<protein>
    <submittedName>
        <fullName evidence="2">Putative F-box domain-containing protein</fullName>
    </submittedName>
</protein>
<gene>
    <name evidence="2" type="ORF">MtrunA17_Chr5g0405321</name>
</gene>
<evidence type="ECO:0000313" key="2">
    <source>
        <dbReference type="EMBL" id="RHN54312.1"/>
    </source>
</evidence>
<dbReference type="SMART" id="SM00256">
    <property type="entry name" value="FBOX"/>
    <property type="match status" value="1"/>
</dbReference>